<evidence type="ECO:0000313" key="2">
    <source>
        <dbReference type="Proteomes" id="UP001229421"/>
    </source>
</evidence>
<accession>A0AAD8PAE3</accession>
<organism evidence="1 2">
    <name type="scientific">Tagetes erecta</name>
    <name type="common">African marigold</name>
    <dbReference type="NCBI Taxonomy" id="13708"/>
    <lineage>
        <taxon>Eukaryota</taxon>
        <taxon>Viridiplantae</taxon>
        <taxon>Streptophyta</taxon>
        <taxon>Embryophyta</taxon>
        <taxon>Tracheophyta</taxon>
        <taxon>Spermatophyta</taxon>
        <taxon>Magnoliopsida</taxon>
        <taxon>eudicotyledons</taxon>
        <taxon>Gunneridae</taxon>
        <taxon>Pentapetalae</taxon>
        <taxon>asterids</taxon>
        <taxon>campanulids</taxon>
        <taxon>Asterales</taxon>
        <taxon>Asteraceae</taxon>
        <taxon>Asteroideae</taxon>
        <taxon>Heliantheae alliance</taxon>
        <taxon>Tageteae</taxon>
        <taxon>Tagetes</taxon>
    </lineage>
</organism>
<gene>
    <name evidence="1" type="ORF">QVD17_04398</name>
</gene>
<proteinExistence type="predicted"/>
<keyword evidence="2" id="KW-1185">Reference proteome</keyword>
<dbReference type="EMBL" id="JAUHHV010000001">
    <property type="protein sequence ID" value="KAK1438589.1"/>
    <property type="molecule type" value="Genomic_DNA"/>
</dbReference>
<dbReference type="Proteomes" id="UP001229421">
    <property type="component" value="Unassembled WGS sequence"/>
</dbReference>
<reference evidence="1" key="1">
    <citation type="journal article" date="2023" name="bioRxiv">
        <title>Improved chromosome-level genome assembly for marigold (Tagetes erecta).</title>
        <authorList>
            <person name="Jiang F."/>
            <person name="Yuan L."/>
            <person name="Wang S."/>
            <person name="Wang H."/>
            <person name="Xu D."/>
            <person name="Wang A."/>
            <person name="Fan W."/>
        </authorList>
    </citation>
    <scope>NUCLEOTIDE SEQUENCE</scope>
    <source>
        <strain evidence="1">WSJ</strain>
        <tissue evidence="1">Leaf</tissue>
    </source>
</reference>
<protein>
    <submittedName>
        <fullName evidence="1">Uncharacterized protein</fullName>
    </submittedName>
</protein>
<dbReference type="AlphaFoldDB" id="A0AAD8PAE3"/>
<sequence length="74" mass="8391">MLFNLRPIFLSCANFFGLITGASKALNHLLSSQINQFSRLIVATVVDLLFNRSRAEREGSFWMKNSRDCTGAFF</sequence>
<comment type="caution">
    <text evidence="1">The sequence shown here is derived from an EMBL/GenBank/DDBJ whole genome shotgun (WGS) entry which is preliminary data.</text>
</comment>
<evidence type="ECO:0000313" key="1">
    <source>
        <dbReference type="EMBL" id="KAK1438589.1"/>
    </source>
</evidence>
<name>A0AAD8PAE3_TARER</name>